<dbReference type="InterPro" id="IPR058873">
    <property type="entry name" value="PDDEXK_GAPS4"/>
</dbReference>
<dbReference type="Pfam" id="PF26115">
    <property type="entry name" value="PDDEXK_GAPS4"/>
    <property type="match status" value="1"/>
</dbReference>
<name>A0AAJ1WZ87_9HYPH</name>
<evidence type="ECO:0000259" key="1">
    <source>
        <dbReference type="Pfam" id="PF26115"/>
    </source>
</evidence>
<organism evidence="2 3">
    <name type="scientific">Methylobacterium brachiatum</name>
    <dbReference type="NCBI Taxonomy" id="269660"/>
    <lineage>
        <taxon>Bacteria</taxon>
        <taxon>Pseudomonadati</taxon>
        <taxon>Pseudomonadota</taxon>
        <taxon>Alphaproteobacteria</taxon>
        <taxon>Hyphomicrobiales</taxon>
        <taxon>Methylobacteriaceae</taxon>
        <taxon>Methylobacterium</taxon>
    </lineage>
</organism>
<comment type="caution">
    <text evidence="2">The sequence shown here is derived from an EMBL/GenBank/DDBJ whole genome shotgun (WGS) entry which is preliminary data.</text>
</comment>
<gene>
    <name evidence="2" type="ORF">QO001_005054</name>
</gene>
<dbReference type="RefSeq" id="WP_230367593.1">
    <property type="nucleotide sequence ID" value="NZ_JAJALK010000013.1"/>
</dbReference>
<evidence type="ECO:0000313" key="2">
    <source>
        <dbReference type="EMBL" id="MDQ0546105.1"/>
    </source>
</evidence>
<reference evidence="2" key="1">
    <citation type="submission" date="2023-07" db="EMBL/GenBank/DDBJ databases">
        <title>Genomic Encyclopedia of Type Strains, Phase IV (KMG-IV): sequencing the most valuable type-strain genomes for metagenomic binning, comparative biology and taxonomic classification.</title>
        <authorList>
            <person name="Goeker M."/>
        </authorList>
    </citation>
    <scope>NUCLEOTIDE SEQUENCE</scope>
    <source>
        <strain evidence="2">DSM 19569</strain>
    </source>
</reference>
<proteinExistence type="predicted"/>
<dbReference type="AlphaFoldDB" id="A0AAJ1WZ87"/>
<dbReference type="EMBL" id="JAUSWL010000012">
    <property type="protein sequence ID" value="MDQ0546105.1"/>
    <property type="molecule type" value="Genomic_DNA"/>
</dbReference>
<dbReference type="Proteomes" id="UP001223420">
    <property type="component" value="Unassembled WGS sequence"/>
</dbReference>
<evidence type="ECO:0000313" key="3">
    <source>
        <dbReference type="Proteomes" id="UP001223420"/>
    </source>
</evidence>
<feature type="domain" description="GAPS4 PD-(D/E)XK nuclease" evidence="1">
    <location>
        <begin position="10"/>
        <end position="141"/>
    </location>
</feature>
<accession>A0AAJ1WZ87</accession>
<protein>
    <recommendedName>
        <fullName evidence="1">GAPS4 PD-(D/E)XK nuclease domain-containing protein</fullName>
    </recommendedName>
</protein>
<sequence length="333" mass="38635">MAETVHIAAMATKISNQIFSMFMWQKRGPTDHNWDCVKKGEHGKETHPTDVVFFYDEPYRDVRTYVQTDLKSYKTGSIVRSKLEAAIRSLAEQISCAEVSAEYQKDYTHAHRTSEIVGMLFVYNHDVGYDRDFSDELKRLKLDGLDIPRNRRIFVLGPMEIRWLHNVSHDMQWLRGSSEDDKLPSAEHCTYFYPQGDRGIQVLGSKKCAAILEVLTGPWIIIRYRNEEMRQNGYIIYYRDDEASVDDFLYFIDYMRRYGMLADHDKIRIRYIENGSATSSTFQSAQQQYAELVAKSLTDPDSLAAAVRRIVIEPVNSIAVKFVDEQIGMEYAR</sequence>